<sequence>MLNIFNLYSNKQSSRIRFPDAKFANTADGPYRLSAVVSIDRTHPNTRPGPYEQRYLLGYLFHSTKRSSKRAAEASPLQFASEIQISVNHNPLRKEELSEGAGNSPPLVKGGTSTPDPPILFGKRNSTVNTEEAQRNKIWIFITSTHRGSTLGVHLLHLEGNASAFRIGCGGGIKNQQEMGTRYYDLFGSKLIYSRHKNLCQDTRRPLSAFCCGHRMDGTSGEEVTSFSGTQRARY</sequence>
<dbReference type="AlphaFoldDB" id="A0AAV4XKW8"/>
<evidence type="ECO:0000313" key="3">
    <source>
        <dbReference type="Proteomes" id="UP001054945"/>
    </source>
</evidence>
<reference evidence="2 3" key="1">
    <citation type="submission" date="2021-06" db="EMBL/GenBank/DDBJ databases">
        <title>Caerostris extrusa draft genome.</title>
        <authorList>
            <person name="Kono N."/>
            <person name="Arakawa K."/>
        </authorList>
    </citation>
    <scope>NUCLEOTIDE SEQUENCE [LARGE SCALE GENOMIC DNA]</scope>
</reference>
<name>A0AAV4XKW8_CAEEX</name>
<evidence type="ECO:0000313" key="2">
    <source>
        <dbReference type="EMBL" id="GIY94649.1"/>
    </source>
</evidence>
<keyword evidence="3" id="KW-1185">Reference proteome</keyword>
<protein>
    <submittedName>
        <fullName evidence="2">Uncharacterized protein</fullName>
    </submittedName>
</protein>
<gene>
    <name evidence="2" type="ORF">CEXT_581601</name>
</gene>
<proteinExistence type="predicted"/>
<accession>A0AAV4XKW8</accession>
<dbReference type="Proteomes" id="UP001054945">
    <property type="component" value="Unassembled WGS sequence"/>
</dbReference>
<feature type="region of interest" description="Disordered" evidence="1">
    <location>
        <begin position="95"/>
        <end position="124"/>
    </location>
</feature>
<evidence type="ECO:0000256" key="1">
    <source>
        <dbReference type="SAM" id="MobiDB-lite"/>
    </source>
</evidence>
<organism evidence="2 3">
    <name type="scientific">Caerostris extrusa</name>
    <name type="common">Bark spider</name>
    <name type="synonym">Caerostris bankana</name>
    <dbReference type="NCBI Taxonomy" id="172846"/>
    <lineage>
        <taxon>Eukaryota</taxon>
        <taxon>Metazoa</taxon>
        <taxon>Ecdysozoa</taxon>
        <taxon>Arthropoda</taxon>
        <taxon>Chelicerata</taxon>
        <taxon>Arachnida</taxon>
        <taxon>Araneae</taxon>
        <taxon>Araneomorphae</taxon>
        <taxon>Entelegynae</taxon>
        <taxon>Araneoidea</taxon>
        <taxon>Araneidae</taxon>
        <taxon>Caerostris</taxon>
    </lineage>
</organism>
<comment type="caution">
    <text evidence="2">The sequence shown here is derived from an EMBL/GenBank/DDBJ whole genome shotgun (WGS) entry which is preliminary data.</text>
</comment>
<dbReference type="EMBL" id="BPLR01017811">
    <property type="protein sequence ID" value="GIY94649.1"/>
    <property type="molecule type" value="Genomic_DNA"/>
</dbReference>